<accession>A0A397UC83</accession>
<dbReference type="AlphaFoldDB" id="A0A397UC83"/>
<sequence>MSNDSTTFCDWRVEIYGCDGSNILVIEVIISLITYALLSISGTFIFYYRYRYMWQGLFVDHGNGIRPLPVDCLLFFWTIASYLRAIHSLLMLTNSYTSYLQRESIQELGFTVLCYGAVCYIIGIIYTIPVNYTSGKTTLKVDSKCDISDENMRDIFLPRPRTLNYILAVWLLLPTVTVFPCAILSGIYRDHGDEHVANHWTSIQYIVYFFIDLLFASVGAYYGINFMLILRGSMKQFNRKSANCHQSRNGTREALERLKYTMIYLAVLPLVSGPCWGMYGLARVKIISSMSVVNILFSAMWHTSGAQPLIAVCQYLLAKRVYQHYMGKPTSSQNGSTGSQSNLTLSQQRPTLARSPTSNTFGDYINQPSPNSSEDFAIDLKIIQNNSNENNLVGSDFAVSVPAPAYGSEHDVGRRA</sequence>
<feature type="compositionally biased region" description="Polar residues" evidence="1">
    <location>
        <begin position="343"/>
        <end position="370"/>
    </location>
</feature>
<keyword evidence="2" id="KW-1133">Transmembrane helix</keyword>
<keyword evidence="2" id="KW-0472">Membrane</keyword>
<comment type="caution">
    <text evidence="3">The sequence shown here is derived from an EMBL/GenBank/DDBJ whole genome shotgun (WGS) entry which is preliminary data.</text>
</comment>
<keyword evidence="2" id="KW-0812">Transmembrane</keyword>
<feature type="transmembrane region" description="Helical" evidence="2">
    <location>
        <begin position="23"/>
        <end position="48"/>
    </location>
</feature>
<reference evidence="3 4" key="1">
    <citation type="submission" date="2018-06" db="EMBL/GenBank/DDBJ databases">
        <title>Comparative genomics reveals the genomic features of Rhizophagus irregularis, R. cerebriforme, R. diaphanum and Gigaspora rosea, and their symbiotic lifestyle signature.</title>
        <authorList>
            <person name="Morin E."/>
            <person name="San Clemente H."/>
            <person name="Chen E.C.H."/>
            <person name="De La Providencia I."/>
            <person name="Hainaut M."/>
            <person name="Kuo A."/>
            <person name="Kohler A."/>
            <person name="Murat C."/>
            <person name="Tang N."/>
            <person name="Roy S."/>
            <person name="Loubradou J."/>
            <person name="Henrissat B."/>
            <person name="Grigoriev I.V."/>
            <person name="Corradi N."/>
            <person name="Roux C."/>
            <person name="Martin F.M."/>
        </authorList>
    </citation>
    <scope>NUCLEOTIDE SEQUENCE [LARGE SCALE GENOMIC DNA]</scope>
    <source>
        <strain evidence="3 4">DAOM 194757</strain>
    </source>
</reference>
<organism evidence="3 4">
    <name type="scientific">Gigaspora rosea</name>
    <dbReference type="NCBI Taxonomy" id="44941"/>
    <lineage>
        <taxon>Eukaryota</taxon>
        <taxon>Fungi</taxon>
        <taxon>Fungi incertae sedis</taxon>
        <taxon>Mucoromycota</taxon>
        <taxon>Glomeromycotina</taxon>
        <taxon>Glomeromycetes</taxon>
        <taxon>Diversisporales</taxon>
        <taxon>Gigasporaceae</taxon>
        <taxon>Gigaspora</taxon>
    </lineage>
</organism>
<dbReference type="Proteomes" id="UP000266673">
    <property type="component" value="Unassembled WGS sequence"/>
</dbReference>
<evidence type="ECO:0008006" key="5">
    <source>
        <dbReference type="Google" id="ProtNLM"/>
    </source>
</evidence>
<feature type="transmembrane region" description="Helical" evidence="2">
    <location>
        <begin position="162"/>
        <end position="185"/>
    </location>
</feature>
<feature type="region of interest" description="Disordered" evidence="1">
    <location>
        <begin position="329"/>
        <end position="370"/>
    </location>
</feature>
<name>A0A397UC83_9GLOM</name>
<dbReference type="STRING" id="44941.A0A397UC83"/>
<evidence type="ECO:0000256" key="1">
    <source>
        <dbReference type="SAM" id="MobiDB-lite"/>
    </source>
</evidence>
<dbReference type="EMBL" id="QKWP01001587">
    <property type="protein sequence ID" value="RIB07882.1"/>
    <property type="molecule type" value="Genomic_DNA"/>
</dbReference>
<proteinExistence type="predicted"/>
<feature type="transmembrane region" description="Helical" evidence="2">
    <location>
        <begin position="110"/>
        <end position="130"/>
    </location>
</feature>
<feature type="transmembrane region" description="Helical" evidence="2">
    <location>
        <begin position="262"/>
        <end position="279"/>
    </location>
</feature>
<gene>
    <name evidence="3" type="ORF">C2G38_2252362</name>
</gene>
<evidence type="ECO:0000256" key="2">
    <source>
        <dbReference type="SAM" id="Phobius"/>
    </source>
</evidence>
<feature type="transmembrane region" description="Helical" evidence="2">
    <location>
        <begin position="299"/>
        <end position="318"/>
    </location>
</feature>
<feature type="transmembrane region" description="Helical" evidence="2">
    <location>
        <begin position="68"/>
        <end position="90"/>
    </location>
</feature>
<feature type="transmembrane region" description="Helical" evidence="2">
    <location>
        <begin position="205"/>
        <end position="230"/>
    </location>
</feature>
<evidence type="ECO:0000313" key="4">
    <source>
        <dbReference type="Proteomes" id="UP000266673"/>
    </source>
</evidence>
<protein>
    <recommendedName>
        <fullName evidence="5">G-protein coupled receptors family 1 profile domain-containing protein</fullName>
    </recommendedName>
</protein>
<dbReference type="OrthoDB" id="2131431at2759"/>
<feature type="compositionally biased region" description="Low complexity" evidence="1">
    <location>
        <begin position="330"/>
        <end position="342"/>
    </location>
</feature>
<keyword evidence="4" id="KW-1185">Reference proteome</keyword>
<evidence type="ECO:0000313" key="3">
    <source>
        <dbReference type="EMBL" id="RIB07882.1"/>
    </source>
</evidence>